<sequence length="306" mass="34877">MLKRSSKFLTMLGAPILTCSASTSSQLLSEYPLYGPESIMARKAHGTCPKGVQLNLRWGCDQSLADRITCYNRHWAENFGYWLDTDFYDFAIKQTEPITFYDSVTGKPLFKAPIGRTMSGFLKESQDHGWPSFRDEEVVWENVRMSQYPIVGDESIMSQKKHGTSDAPVQKELRWKCNYDTADSVCNFNRHYAEHSGYFLETSFLNETKEGTEITFYDSGDMFSCTADHTKSETLGRTWKEFVDESKAHGWPSFRDEEVVWENVRTLKDGEAVSLTGTHLGHNLPDKKGNRYCINLCSVAGQPKET</sequence>
<name>A0ABN7TFX2_OIKDI</name>
<dbReference type="EMBL" id="OU015567">
    <property type="protein sequence ID" value="CAG5113696.1"/>
    <property type="molecule type" value="Genomic_DNA"/>
</dbReference>
<protein>
    <submittedName>
        <fullName evidence="2">Oidioi.mRNA.OKI2018_I69.chr2.g7786.t1.cds</fullName>
    </submittedName>
</protein>
<dbReference type="Gene3D" id="2.170.150.20">
    <property type="entry name" value="Peptide methionine sulfoxide reductase"/>
    <property type="match status" value="1"/>
</dbReference>
<gene>
    <name evidence="2" type="ORF">OKIOD_LOCUS16551</name>
</gene>
<feature type="chain" id="PRO_5046062326" evidence="1">
    <location>
        <begin position="22"/>
        <end position="306"/>
    </location>
</feature>
<evidence type="ECO:0000313" key="2">
    <source>
        <dbReference type="EMBL" id="CAG5113696.1"/>
    </source>
</evidence>
<keyword evidence="3" id="KW-1185">Reference proteome</keyword>
<dbReference type="Proteomes" id="UP001158576">
    <property type="component" value="Chromosome 2"/>
</dbReference>
<keyword evidence="1" id="KW-0732">Signal</keyword>
<proteinExistence type="predicted"/>
<reference evidence="2 3" key="1">
    <citation type="submission" date="2021-04" db="EMBL/GenBank/DDBJ databases">
        <authorList>
            <person name="Bliznina A."/>
        </authorList>
    </citation>
    <scope>NUCLEOTIDE SEQUENCE [LARGE SCALE GENOMIC DNA]</scope>
</reference>
<evidence type="ECO:0000256" key="1">
    <source>
        <dbReference type="SAM" id="SignalP"/>
    </source>
</evidence>
<organism evidence="2 3">
    <name type="scientific">Oikopleura dioica</name>
    <name type="common">Tunicate</name>
    <dbReference type="NCBI Taxonomy" id="34765"/>
    <lineage>
        <taxon>Eukaryota</taxon>
        <taxon>Metazoa</taxon>
        <taxon>Chordata</taxon>
        <taxon>Tunicata</taxon>
        <taxon>Appendicularia</taxon>
        <taxon>Copelata</taxon>
        <taxon>Oikopleuridae</taxon>
        <taxon>Oikopleura</taxon>
    </lineage>
</organism>
<dbReference type="SUPFAM" id="SSF51316">
    <property type="entry name" value="Mss4-like"/>
    <property type="match status" value="1"/>
</dbReference>
<evidence type="ECO:0000313" key="3">
    <source>
        <dbReference type="Proteomes" id="UP001158576"/>
    </source>
</evidence>
<dbReference type="InterPro" id="IPR011057">
    <property type="entry name" value="Mss4-like_sf"/>
</dbReference>
<accession>A0ABN7TFX2</accession>
<feature type="signal peptide" evidence="1">
    <location>
        <begin position="1"/>
        <end position="21"/>
    </location>
</feature>